<dbReference type="RefSeq" id="WP_203718415.1">
    <property type="nucleotide sequence ID" value="NZ_BONE01000094.1"/>
</dbReference>
<reference evidence="1 2" key="1">
    <citation type="submission" date="2021-01" db="EMBL/GenBank/DDBJ databases">
        <title>Whole genome shotgun sequence of Asanoa siamensis NBRC 107932.</title>
        <authorList>
            <person name="Komaki H."/>
            <person name="Tamura T."/>
        </authorList>
    </citation>
    <scope>NUCLEOTIDE SEQUENCE [LARGE SCALE GENOMIC DNA]</scope>
    <source>
        <strain evidence="1 2">NBRC 107932</strain>
    </source>
</reference>
<comment type="caution">
    <text evidence="1">The sequence shown here is derived from an EMBL/GenBank/DDBJ whole genome shotgun (WGS) entry which is preliminary data.</text>
</comment>
<proteinExistence type="predicted"/>
<dbReference type="Proteomes" id="UP000604117">
    <property type="component" value="Unassembled WGS sequence"/>
</dbReference>
<gene>
    <name evidence="1" type="ORF">Asi02nite_70760</name>
</gene>
<protein>
    <submittedName>
        <fullName evidence="1">Uncharacterized protein</fullName>
    </submittedName>
</protein>
<evidence type="ECO:0000313" key="2">
    <source>
        <dbReference type="Proteomes" id="UP000604117"/>
    </source>
</evidence>
<name>A0ABQ4D2Q5_9ACTN</name>
<dbReference type="EMBL" id="BONE01000094">
    <property type="protein sequence ID" value="GIF77558.1"/>
    <property type="molecule type" value="Genomic_DNA"/>
</dbReference>
<sequence length="73" mass="7449">MSFFATNAWSARARETGDRHLLPGSGVGGGWTAARTHVQACTSISTGGLLGSGGLDEARTIRGWVVPGGPPAR</sequence>
<organism evidence="1 2">
    <name type="scientific">Asanoa siamensis</name>
    <dbReference type="NCBI Taxonomy" id="926357"/>
    <lineage>
        <taxon>Bacteria</taxon>
        <taxon>Bacillati</taxon>
        <taxon>Actinomycetota</taxon>
        <taxon>Actinomycetes</taxon>
        <taxon>Micromonosporales</taxon>
        <taxon>Micromonosporaceae</taxon>
        <taxon>Asanoa</taxon>
    </lineage>
</organism>
<accession>A0ABQ4D2Q5</accession>
<evidence type="ECO:0000313" key="1">
    <source>
        <dbReference type="EMBL" id="GIF77558.1"/>
    </source>
</evidence>
<keyword evidence="2" id="KW-1185">Reference proteome</keyword>